<dbReference type="InterPro" id="IPR027417">
    <property type="entry name" value="P-loop_NTPase"/>
</dbReference>
<dbReference type="EMBL" id="FUYC01000014">
    <property type="protein sequence ID" value="SKA91454.1"/>
    <property type="molecule type" value="Genomic_DNA"/>
</dbReference>
<evidence type="ECO:0000313" key="13">
    <source>
        <dbReference type="Proteomes" id="UP000190027"/>
    </source>
</evidence>
<organism evidence="12 13">
    <name type="scientific">Paucidesulfovibrio gracilis DSM 16080</name>
    <dbReference type="NCBI Taxonomy" id="1121449"/>
    <lineage>
        <taxon>Bacteria</taxon>
        <taxon>Pseudomonadati</taxon>
        <taxon>Thermodesulfobacteriota</taxon>
        <taxon>Desulfovibrionia</taxon>
        <taxon>Desulfovibrionales</taxon>
        <taxon>Desulfovibrionaceae</taxon>
        <taxon>Paucidesulfovibrio</taxon>
    </lineage>
</organism>
<evidence type="ECO:0000256" key="4">
    <source>
        <dbReference type="ARBA" id="ARBA00022475"/>
    </source>
</evidence>
<dbReference type="NCBIfam" id="TIGR02673">
    <property type="entry name" value="FtsE"/>
    <property type="match status" value="1"/>
</dbReference>
<keyword evidence="5 10" id="KW-0132">Cell division</keyword>
<evidence type="ECO:0000256" key="9">
    <source>
        <dbReference type="ARBA" id="ARBA00023306"/>
    </source>
</evidence>
<reference evidence="12 13" key="1">
    <citation type="submission" date="2017-02" db="EMBL/GenBank/DDBJ databases">
        <authorList>
            <person name="Peterson S.W."/>
        </authorList>
    </citation>
    <scope>NUCLEOTIDE SEQUENCE [LARGE SCALE GENOMIC DNA]</scope>
    <source>
        <strain evidence="12 13">DSM 16080</strain>
    </source>
</reference>
<evidence type="ECO:0000256" key="7">
    <source>
        <dbReference type="ARBA" id="ARBA00022840"/>
    </source>
</evidence>
<protein>
    <recommendedName>
        <fullName evidence="3 10">Cell division ATP-binding protein FtsE</fullName>
    </recommendedName>
</protein>
<dbReference type="InterPro" id="IPR003439">
    <property type="entry name" value="ABC_transporter-like_ATP-bd"/>
</dbReference>
<dbReference type="PANTHER" id="PTHR24220">
    <property type="entry name" value="IMPORT ATP-BINDING PROTEIN"/>
    <property type="match status" value="1"/>
</dbReference>
<dbReference type="PROSITE" id="PS00211">
    <property type="entry name" value="ABC_TRANSPORTER_1"/>
    <property type="match status" value="1"/>
</dbReference>
<dbReference type="InterPro" id="IPR005286">
    <property type="entry name" value="Cell_div_FtsE"/>
</dbReference>
<evidence type="ECO:0000256" key="2">
    <source>
        <dbReference type="ARBA" id="ARBA00005417"/>
    </source>
</evidence>
<evidence type="ECO:0000256" key="8">
    <source>
        <dbReference type="ARBA" id="ARBA00023136"/>
    </source>
</evidence>
<dbReference type="SMART" id="SM00382">
    <property type="entry name" value="AAA"/>
    <property type="match status" value="1"/>
</dbReference>
<evidence type="ECO:0000313" key="12">
    <source>
        <dbReference type="EMBL" id="SKA91454.1"/>
    </source>
</evidence>
<keyword evidence="13" id="KW-1185">Reference proteome</keyword>
<accession>A0A1T4XPF4</accession>
<dbReference type="InterPro" id="IPR015854">
    <property type="entry name" value="ABC_transpr_LolD-like"/>
</dbReference>
<dbReference type="Gene3D" id="3.40.50.300">
    <property type="entry name" value="P-loop containing nucleotide triphosphate hydrolases"/>
    <property type="match status" value="1"/>
</dbReference>
<evidence type="ECO:0000259" key="11">
    <source>
        <dbReference type="PROSITE" id="PS50893"/>
    </source>
</evidence>
<dbReference type="GO" id="GO:0005886">
    <property type="term" value="C:plasma membrane"/>
    <property type="evidence" value="ECO:0007669"/>
    <property type="project" value="UniProtKB-SubCell"/>
</dbReference>
<name>A0A1T4XPF4_9BACT</name>
<evidence type="ECO:0000256" key="3">
    <source>
        <dbReference type="ARBA" id="ARBA00020019"/>
    </source>
</evidence>
<dbReference type="PANTHER" id="PTHR24220:SF470">
    <property type="entry name" value="CELL DIVISION ATP-BINDING PROTEIN FTSE"/>
    <property type="match status" value="1"/>
</dbReference>
<feature type="domain" description="ABC transporter" evidence="11">
    <location>
        <begin position="2"/>
        <end position="232"/>
    </location>
</feature>
<dbReference type="AlphaFoldDB" id="A0A1T4XPF4"/>
<keyword evidence="8 10" id="KW-0472">Membrane</keyword>
<dbReference type="GO" id="GO:0005524">
    <property type="term" value="F:ATP binding"/>
    <property type="evidence" value="ECO:0007669"/>
    <property type="project" value="UniProtKB-UniRule"/>
</dbReference>
<dbReference type="OrthoDB" id="9809450at2"/>
<proteinExistence type="inferred from homology"/>
<comment type="subcellular location">
    <subcellularLocation>
        <location evidence="10">Cell membrane</location>
        <topology evidence="10">Peripheral membrane protein</topology>
        <orientation evidence="10">Cytoplasmic side</orientation>
    </subcellularLocation>
</comment>
<keyword evidence="4 10" id="KW-1003">Cell membrane</keyword>
<keyword evidence="9 10" id="KW-0131">Cell cycle</keyword>
<dbReference type="GO" id="GO:0051301">
    <property type="term" value="P:cell division"/>
    <property type="evidence" value="ECO:0007669"/>
    <property type="project" value="UniProtKB-UniRule"/>
</dbReference>
<dbReference type="InterPro" id="IPR003593">
    <property type="entry name" value="AAA+_ATPase"/>
</dbReference>
<dbReference type="RefSeq" id="WP_078717886.1">
    <property type="nucleotide sequence ID" value="NZ_FUYC01000014.1"/>
</dbReference>
<evidence type="ECO:0000256" key="1">
    <source>
        <dbReference type="ARBA" id="ARBA00002579"/>
    </source>
</evidence>
<sequence length="232" mass="25654">MVEFKRVSHVFGSSWALKDVSFALDKGGFLFLTGHSGAGKTTLLRLMYAGLPLKRGHASVAGFDLRKLRRGHVPELRRRVSVIFQDFKILAQRSVFDNVALALEVRGVSRQHLERRVRAIVRALGLENKSYTRCGHLSGGEQQRVAIARSMVVNPKLILADEPTGNLDADLSTDLINIFKQFNSYGTTVIMATHNRHILDMVPDAHVLHLENGQVTETTLPNQAPAEPGGLL</sequence>
<evidence type="ECO:0000256" key="10">
    <source>
        <dbReference type="RuleBase" id="RU365094"/>
    </source>
</evidence>
<evidence type="ECO:0000256" key="5">
    <source>
        <dbReference type="ARBA" id="ARBA00022618"/>
    </source>
</evidence>
<dbReference type="InterPro" id="IPR017871">
    <property type="entry name" value="ABC_transporter-like_CS"/>
</dbReference>
<dbReference type="GO" id="GO:0016887">
    <property type="term" value="F:ATP hydrolysis activity"/>
    <property type="evidence" value="ECO:0007669"/>
    <property type="project" value="InterPro"/>
</dbReference>
<dbReference type="SUPFAM" id="SSF52540">
    <property type="entry name" value="P-loop containing nucleoside triphosphate hydrolases"/>
    <property type="match status" value="1"/>
</dbReference>
<gene>
    <name evidence="10" type="primary">ftsE</name>
    <name evidence="12" type="ORF">SAMN02745704_02339</name>
</gene>
<comment type="similarity">
    <text evidence="2 10">Belongs to the ABC transporter superfamily.</text>
</comment>
<dbReference type="GO" id="GO:0022857">
    <property type="term" value="F:transmembrane transporter activity"/>
    <property type="evidence" value="ECO:0007669"/>
    <property type="project" value="TreeGrafter"/>
</dbReference>
<keyword evidence="7 10" id="KW-0067">ATP-binding</keyword>
<dbReference type="PROSITE" id="PS50893">
    <property type="entry name" value="ABC_TRANSPORTER_2"/>
    <property type="match status" value="1"/>
</dbReference>
<dbReference type="Pfam" id="PF00005">
    <property type="entry name" value="ABC_tran"/>
    <property type="match status" value="1"/>
</dbReference>
<comment type="subunit">
    <text evidence="10">Homodimer. Forms a membrane-associated complex with FtsX.</text>
</comment>
<dbReference type="Proteomes" id="UP000190027">
    <property type="component" value="Unassembled WGS sequence"/>
</dbReference>
<dbReference type="FunFam" id="3.40.50.300:FF:000056">
    <property type="entry name" value="Cell division ATP-binding protein FtsE"/>
    <property type="match status" value="1"/>
</dbReference>
<evidence type="ECO:0000256" key="6">
    <source>
        <dbReference type="ARBA" id="ARBA00022741"/>
    </source>
</evidence>
<comment type="function">
    <text evidence="1">Part of the ABC transporter FtsEX involved in cellular division. Important for assembly or stability of the septal ring.</text>
</comment>
<keyword evidence="6 10" id="KW-0547">Nucleotide-binding</keyword>
<dbReference type="STRING" id="1121449.SAMN02745704_02339"/>